<dbReference type="Gene3D" id="3.40.50.10470">
    <property type="entry name" value="Translation initiation factor eif-2b, domain 2"/>
    <property type="match status" value="1"/>
</dbReference>
<evidence type="ECO:0000313" key="4">
    <source>
        <dbReference type="Proteomes" id="UP000008783"/>
    </source>
</evidence>
<dbReference type="InterPro" id="IPR042529">
    <property type="entry name" value="IF_2B-like_C"/>
</dbReference>
<dbReference type="EMBL" id="DS178263">
    <property type="protein sequence ID" value="EFP74856.1"/>
    <property type="molecule type" value="Genomic_DNA"/>
</dbReference>
<gene>
    <name evidence="3" type="ORF">PGTG_01449</name>
</gene>
<dbReference type="OrthoDB" id="2461at2759"/>
<dbReference type="HOGENOM" id="CLU_016218_5_1_1"/>
<name>E3JSD1_PUCGT</name>
<keyword evidence="4" id="KW-1185">Reference proteome</keyword>
<dbReference type="Pfam" id="PF01008">
    <property type="entry name" value="IF-2B"/>
    <property type="match status" value="1"/>
</dbReference>
<comment type="similarity">
    <text evidence="1 2">Belongs to the eIF-2B alpha/beta/delta subunits family.</text>
</comment>
<dbReference type="VEuPathDB" id="FungiDB:PGTG_01449"/>
<dbReference type="InterPro" id="IPR000649">
    <property type="entry name" value="IF-2B-related"/>
</dbReference>
<evidence type="ECO:0008006" key="5">
    <source>
        <dbReference type="Google" id="ProtNLM"/>
    </source>
</evidence>
<sequence>MQTTPYLQGARLTSLELQALSIPCSMVCDSAVGWLIQSGKVDAFIAGADRIASNGDTANKISTYQISLICKHGNNPKLKPNIPVVIAAPRTTIDLKIDSGKAIHIEERSSLEACSVRGKVIGEGPKEDLEVATVLVTPENTVALNPAFDVTPAHLIDAIATEVGVIVKDHGQDQFNLRCYFK</sequence>
<dbReference type="KEGG" id="pgr:PGTG_01449"/>
<dbReference type="OMA" id="KEMTHIK"/>
<protein>
    <recommendedName>
        <fullName evidence="5">S-methyl-5-thioribose-1-phosphate isomerase</fullName>
    </recommendedName>
</protein>
<dbReference type="eggNOG" id="KOG1468">
    <property type="taxonomic scope" value="Eukaryota"/>
</dbReference>
<dbReference type="STRING" id="418459.E3JSD1"/>
<accession>E3JSD1</accession>
<dbReference type="PANTHER" id="PTHR43475:SF1">
    <property type="entry name" value="METHYLTHIORIBOSE-1-PHOSPHATE ISOMERASE"/>
    <property type="match status" value="1"/>
</dbReference>
<evidence type="ECO:0000313" key="3">
    <source>
        <dbReference type="EMBL" id="EFP74856.1"/>
    </source>
</evidence>
<evidence type="ECO:0000256" key="1">
    <source>
        <dbReference type="ARBA" id="ARBA00007251"/>
    </source>
</evidence>
<reference key="1">
    <citation type="submission" date="2007-01" db="EMBL/GenBank/DDBJ databases">
        <title>The Genome Sequence of Puccinia graminis f. sp. tritici Strain CRL 75-36-700-3.</title>
        <authorList>
            <consortium name="The Broad Institute Genome Sequencing Platform"/>
            <person name="Birren B."/>
            <person name="Lander E."/>
            <person name="Galagan J."/>
            <person name="Nusbaum C."/>
            <person name="Devon K."/>
            <person name="Cuomo C."/>
            <person name="Jaffe D."/>
            <person name="Butler J."/>
            <person name="Alvarez P."/>
            <person name="Gnerre S."/>
            <person name="Grabherr M."/>
            <person name="Mauceli E."/>
            <person name="Brockman W."/>
            <person name="Young S."/>
            <person name="LaButti K."/>
            <person name="Sykes S."/>
            <person name="DeCaprio D."/>
            <person name="Crawford M."/>
            <person name="Koehrsen M."/>
            <person name="Engels R."/>
            <person name="Montgomery P."/>
            <person name="Pearson M."/>
            <person name="Howarth C."/>
            <person name="Larson L."/>
            <person name="White J."/>
            <person name="Zeng Q."/>
            <person name="Kodira C."/>
            <person name="Yandava C."/>
            <person name="Alvarado L."/>
            <person name="O'Leary S."/>
            <person name="Szabo L."/>
            <person name="Dean R."/>
            <person name="Schein J."/>
        </authorList>
    </citation>
    <scope>NUCLEOTIDE SEQUENCE</scope>
    <source>
        <strain>CRL 75-36-700-3</strain>
    </source>
</reference>
<proteinExistence type="inferred from homology"/>
<dbReference type="RefSeq" id="XP_003319275.1">
    <property type="nucleotide sequence ID" value="XM_003319227.2"/>
</dbReference>
<evidence type="ECO:0000256" key="2">
    <source>
        <dbReference type="RuleBase" id="RU003814"/>
    </source>
</evidence>
<dbReference type="AlphaFoldDB" id="E3JSD1"/>
<dbReference type="InterPro" id="IPR037171">
    <property type="entry name" value="NagB/RpiA_transferase-like"/>
</dbReference>
<dbReference type="PANTHER" id="PTHR43475">
    <property type="entry name" value="METHYLTHIORIBOSE-1-PHOSPHATE ISOMERASE"/>
    <property type="match status" value="1"/>
</dbReference>
<dbReference type="Proteomes" id="UP000008783">
    <property type="component" value="Unassembled WGS sequence"/>
</dbReference>
<organism evidence="3 4">
    <name type="scientific">Puccinia graminis f. sp. tritici (strain CRL 75-36-700-3 / race SCCL)</name>
    <name type="common">Black stem rust fungus</name>
    <dbReference type="NCBI Taxonomy" id="418459"/>
    <lineage>
        <taxon>Eukaryota</taxon>
        <taxon>Fungi</taxon>
        <taxon>Dikarya</taxon>
        <taxon>Basidiomycota</taxon>
        <taxon>Pucciniomycotina</taxon>
        <taxon>Pucciniomycetes</taxon>
        <taxon>Pucciniales</taxon>
        <taxon>Pucciniaceae</taxon>
        <taxon>Puccinia</taxon>
    </lineage>
</organism>
<reference evidence="4" key="2">
    <citation type="journal article" date="2011" name="Proc. Natl. Acad. Sci. U.S.A.">
        <title>Obligate biotrophy features unraveled by the genomic analysis of rust fungi.</title>
        <authorList>
            <person name="Duplessis S."/>
            <person name="Cuomo C.A."/>
            <person name="Lin Y.-C."/>
            <person name="Aerts A."/>
            <person name="Tisserant E."/>
            <person name="Veneault-Fourrey C."/>
            <person name="Joly D.L."/>
            <person name="Hacquard S."/>
            <person name="Amselem J."/>
            <person name="Cantarel B.L."/>
            <person name="Chiu R."/>
            <person name="Coutinho P.M."/>
            <person name="Feau N."/>
            <person name="Field M."/>
            <person name="Frey P."/>
            <person name="Gelhaye E."/>
            <person name="Goldberg J."/>
            <person name="Grabherr M.G."/>
            <person name="Kodira C.D."/>
            <person name="Kohler A."/>
            <person name="Kuees U."/>
            <person name="Lindquist E.A."/>
            <person name="Lucas S.M."/>
            <person name="Mago R."/>
            <person name="Mauceli E."/>
            <person name="Morin E."/>
            <person name="Murat C."/>
            <person name="Pangilinan J.L."/>
            <person name="Park R."/>
            <person name="Pearson M."/>
            <person name="Quesneville H."/>
            <person name="Rouhier N."/>
            <person name="Sakthikumar S."/>
            <person name="Salamov A.A."/>
            <person name="Schmutz J."/>
            <person name="Selles B."/>
            <person name="Shapiro H."/>
            <person name="Tanguay P."/>
            <person name="Tuskan G.A."/>
            <person name="Henrissat B."/>
            <person name="Van de Peer Y."/>
            <person name="Rouze P."/>
            <person name="Ellis J.G."/>
            <person name="Dodds P.N."/>
            <person name="Schein J.E."/>
            <person name="Zhong S."/>
            <person name="Hamelin R.C."/>
            <person name="Grigoriev I.V."/>
            <person name="Szabo L.J."/>
            <person name="Martin F."/>
        </authorList>
    </citation>
    <scope>NUCLEOTIDE SEQUENCE [LARGE SCALE GENOMIC DNA]</scope>
    <source>
        <strain evidence="4">CRL 75-36-700-3 / race SCCL</strain>
    </source>
</reference>
<dbReference type="GeneID" id="10546972"/>
<dbReference type="InParanoid" id="E3JSD1"/>
<dbReference type="SUPFAM" id="SSF100950">
    <property type="entry name" value="NagB/RpiA/CoA transferase-like"/>
    <property type="match status" value="1"/>
</dbReference>